<organism evidence="1">
    <name type="scientific">Daucus carota subsp. sativus</name>
    <name type="common">Carrot</name>
    <dbReference type="NCBI Taxonomy" id="79200"/>
    <lineage>
        <taxon>Eukaryota</taxon>
        <taxon>Viridiplantae</taxon>
        <taxon>Streptophyta</taxon>
        <taxon>Embryophyta</taxon>
        <taxon>Tracheophyta</taxon>
        <taxon>Spermatophyta</taxon>
        <taxon>Magnoliopsida</taxon>
        <taxon>eudicotyledons</taxon>
        <taxon>Gunneridae</taxon>
        <taxon>Pentapetalae</taxon>
        <taxon>asterids</taxon>
        <taxon>campanulids</taxon>
        <taxon>Apiales</taxon>
        <taxon>Apiaceae</taxon>
        <taxon>Apioideae</taxon>
        <taxon>Scandiceae</taxon>
        <taxon>Daucinae</taxon>
        <taxon>Daucus</taxon>
        <taxon>Daucus sect. Daucus</taxon>
    </lineage>
</organism>
<accession>A0A164YSF5</accession>
<evidence type="ECO:0000313" key="1">
    <source>
        <dbReference type="EMBL" id="KZM94918.1"/>
    </source>
</evidence>
<dbReference type="Gramene" id="KZM94918">
    <property type="protein sequence ID" value="KZM94918"/>
    <property type="gene ID" value="DCAR_018160"/>
</dbReference>
<dbReference type="AlphaFoldDB" id="A0A164YSF5"/>
<comment type="caution">
    <text evidence="1">The sequence shown here is derived from an EMBL/GenBank/DDBJ whole genome shotgun (WGS) entry which is preliminary data.</text>
</comment>
<reference evidence="1" key="1">
    <citation type="journal article" date="2016" name="Nat. Genet.">
        <title>A high-quality carrot genome assembly provides new insights into carotenoid accumulation and asterid genome evolution.</title>
        <authorList>
            <person name="Iorizzo M."/>
            <person name="Ellison S."/>
            <person name="Senalik D."/>
            <person name="Zeng P."/>
            <person name="Satapoomin P."/>
            <person name="Huang J."/>
            <person name="Bowman M."/>
            <person name="Iovene M."/>
            <person name="Sanseverino W."/>
            <person name="Cavagnaro P."/>
            <person name="Yildiz M."/>
            <person name="Macko-Podgorni A."/>
            <person name="Moranska E."/>
            <person name="Grzebelus E."/>
            <person name="Grzebelus D."/>
            <person name="Ashrafi H."/>
            <person name="Zheng Z."/>
            <person name="Cheng S."/>
            <person name="Spooner D."/>
            <person name="Van Deynze A."/>
            <person name="Simon P."/>
        </authorList>
    </citation>
    <scope>NUCLEOTIDE SEQUENCE [LARGE SCALE GENOMIC DNA]</scope>
    <source>
        <tissue evidence="1">Leaf</tissue>
    </source>
</reference>
<proteinExistence type="predicted"/>
<gene>
    <name evidence="1" type="ORF">DCAR_018160</name>
</gene>
<sequence length="104" mass="12322">MSLSDGSVRICQRCFSVTVWGVRYHVLSLPDEVVEEMDFETHLEVQFLTMNCYLHEERLREEAEARRLAAIRRREWIVRFAGMMSSILHKQEEEEKKAEEESSS</sequence>
<protein>
    <submittedName>
        <fullName evidence="1">Uncharacterized protein</fullName>
    </submittedName>
</protein>
<dbReference type="EMBL" id="LNRQ01000005">
    <property type="protein sequence ID" value="KZM94918.1"/>
    <property type="molecule type" value="Genomic_DNA"/>
</dbReference>
<name>A0A164YSF5_DAUCS</name>